<dbReference type="CDD" id="cd04301">
    <property type="entry name" value="NAT_SF"/>
    <property type="match status" value="1"/>
</dbReference>
<dbReference type="InterPro" id="IPR016181">
    <property type="entry name" value="Acyl_CoA_acyltransferase"/>
</dbReference>
<protein>
    <submittedName>
        <fullName evidence="4">Acetyltransferase</fullName>
    </submittedName>
</protein>
<evidence type="ECO:0000313" key="4">
    <source>
        <dbReference type="EMBL" id="GLS90135.1"/>
    </source>
</evidence>
<evidence type="ECO:0000313" key="5">
    <source>
        <dbReference type="Proteomes" id="UP001157353"/>
    </source>
</evidence>
<gene>
    <name evidence="4" type="primary">yhhY</name>
    <name evidence="4" type="ORF">GCM10007916_12020</name>
</gene>
<dbReference type="Proteomes" id="UP001157353">
    <property type="component" value="Unassembled WGS sequence"/>
</dbReference>
<evidence type="ECO:0000256" key="1">
    <source>
        <dbReference type="ARBA" id="ARBA00022679"/>
    </source>
</evidence>
<dbReference type="PANTHER" id="PTHR43420">
    <property type="entry name" value="ACETYLTRANSFERASE"/>
    <property type="match status" value="1"/>
</dbReference>
<dbReference type="EMBL" id="BSPQ01000002">
    <property type="protein sequence ID" value="GLS90135.1"/>
    <property type="molecule type" value="Genomic_DNA"/>
</dbReference>
<keyword evidence="5" id="KW-1185">Reference proteome</keyword>
<comment type="caution">
    <text evidence="4">The sequence shown here is derived from an EMBL/GenBank/DDBJ whole genome shotgun (WGS) entry which is preliminary data.</text>
</comment>
<feature type="domain" description="N-acetyltransferase" evidence="3">
    <location>
        <begin position="3"/>
        <end position="164"/>
    </location>
</feature>
<dbReference type="RefSeq" id="WP_284203255.1">
    <property type="nucleotide sequence ID" value="NZ_BSPQ01000002.1"/>
</dbReference>
<dbReference type="InterPro" id="IPR000182">
    <property type="entry name" value="GNAT_dom"/>
</dbReference>
<name>A0ABQ6DYV8_9GAMM</name>
<evidence type="ECO:0000256" key="2">
    <source>
        <dbReference type="ARBA" id="ARBA00023315"/>
    </source>
</evidence>
<accession>A0ABQ6DYV8</accession>
<dbReference type="InterPro" id="IPR050680">
    <property type="entry name" value="YpeA/RimI_acetyltransf"/>
</dbReference>
<sequence length="165" mass="18795">MNIEIRQIQETDIQGFYDALCSVASEGIYLLTTTPPAYEKMVNFVRNNIAHNHAQFVAVLDGRVIGWADIIPLERNTMTHVGHLGMGVLSTFRGLGIGSKLLEKTITHAWEQQLTRLELEVFSDNAAAIKLYNKHHFQIEGVKKNARLYNNHYQDMTIMAQYHPN</sequence>
<dbReference type="PROSITE" id="PS51186">
    <property type="entry name" value="GNAT"/>
    <property type="match status" value="1"/>
</dbReference>
<evidence type="ECO:0000259" key="3">
    <source>
        <dbReference type="PROSITE" id="PS51186"/>
    </source>
</evidence>
<proteinExistence type="predicted"/>
<organism evidence="4 5">
    <name type="scientific">Psychromonas marina</name>
    <dbReference type="NCBI Taxonomy" id="88364"/>
    <lineage>
        <taxon>Bacteria</taxon>
        <taxon>Pseudomonadati</taxon>
        <taxon>Pseudomonadota</taxon>
        <taxon>Gammaproteobacteria</taxon>
        <taxon>Alteromonadales</taxon>
        <taxon>Psychromonadaceae</taxon>
        <taxon>Psychromonas</taxon>
    </lineage>
</organism>
<dbReference type="Gene3D" id="3.40.630.30">
    <property type="match status" value="1"/>
</dbReference>
<reference evidence="5" key="1">
    <citation type="journal article" date="2019" name="Int. J. Syst. Evol. Microbiol.">
        <title>The Global Catalogue of Microorganisms (GCM) 10K type strain sequencing project: providing services to taxonomists for standard genome sequencing and annotation.</title>
        <authorList>
            <consortium name="The Broad Institute Genomics Platform"/>
            <consortium name="The Broad Institute Genome Sequencing Center for Infectious Disease"/>
            <person name="Wu L."/>
            <person name="Ma J."/>
        </authorList>
    </citation>
    <scope>NUCLEOTIDE SEQUENCE [LARGE SCALE GENOMIC DNA]</scope>
    <source>
        <strain evidence="5">NBRC 103166</strain>
    </source>
</reference>
<keyword evidence="2" id="KW-0012">Acyltransferase</keyword>
<keyword evidence="1" id="KW-0808">Transferase</keyword>
<dbReference type="SUPFAM" id="SSF55729">
    <property type="entry name" value="Acyl-CoA N-acyltransferases (Nat)"/>
    <property type="match status" value="1"/>
</dbReference>
<dbReference type="Pfam" id="PF00583">
    <property type="entry name" value="Acetyltransf_1"/>
    <property type="match status" value="1"/>
</dbReference>